<dbReference type="GO" id="GO:0043022">
    <property type="term" value="F:ribosome binding"/>
    <property type="evidence" value="ECO:0007669"/>
    <property type="project" value="TreeGrafter"/>
</dbReference>
<dbReference type="Gene3D" id="3.10.20.80">
    <property type="entry name" value="Translation initiation factor 3 (IF-3), N-terminal domain"/>
    <property type="match status" value="1"/>
</dbReference>
<dbReference type="PANTHER" id="PTHR10938:SF0">
    <property type="entry name" value="TRANSLATION INITIATION FACTOR IF-3, MITOCHONDRIAL"/>
    <property type="match status" value="1"/>
</dbReference>
<feature type="compositionally biased region" description="Low complexity" evidence="6">
    <location>
        <begin position="166"/>
        <end position="177"/>
    </location>
</feature>
<protein>
    <recommendedName>
        <fullName evidence="4 5">Translation initiation factor IF-3</fullName>
    </recommendedName>
</protein>
<dbReference type="eggNOG" id="COG0290">
    <property type="taxonomic scope" value="Bacteria"/>
</dbReference>
<comment type="function">
    <text evidence="5">IF-3 binds to the 30S ribosomal subunit and shifts the equilibrium between 70S ribosomes and their 50S and 30S subunits in favor of the free subunits, thus enhancing the availability of 30S subunits on which protein synthesis initiation begins.</text>
</comment>
<sequence>MIEREEALRLAEEAGLDLIEIEAKARPPVCKIMDYGKFKYERSKKKRTQSDAKRTTETKEVRLGRSVKIDDHDIRVRMEQARKFLLGGHRVRIIQRFRGREMAHTEIGFERLQELAEELSEFGKVVAPPRLMGRQLAMELVPDKTKLAAATAAKGKDAGNPPPAEEPAAPEAAAENP</sequence>
<dbReference type="NCBIfam" id="TIGR00168">
    <property type="entry name" value="infC"/>
    <property type="match status" value="1"/>
</dbReference>
<keyword evidence="10" id="KW-1185">Reference proteome</keyword>
<dbReference type="HOGENOM" id="CLU_054919_3_2_7"/>
<dbReference type="STRING" id="502025.Hoch_6759"/>
<dbReference type="Proteomes" id="UP000001880">
    <property type="component" value="Chromosome"/>
</dbReference>
<dbReference type="SUPFAM" id="SSF54364">
    <property type="entry name" value="Translation initiation factor IF3, N-terminal domain"/>
    <property type="match status" value="1"/>
</dbReference>
<feature type="region of interest" description="Disordered" evidence="6">
    <location>
        <begin position="148"/>
        <end position="177"/>
    </location>
</feature>
<evidence type="ECO:0000256" key="2">
    <source>
        <dbReference type="ARBA" id="ARBA00022540"/>
    </source>
</evidence>
<feature type="domain" description="Translation initiation factor 3 C-terminal" evidence="7">
    <location>
        <begin position="57"/>
        <end position="142"/>
    </location>
</feature>
<dbReference type="Gene3D" id="3.30.110.10">
    <property type="entry name" value="Translation initiation factor 3 (IF-3), C-terminal domain"/>
    <property type="match status" value="1"/>
</dbReference>
<dbReference type="InterPro" id="IPR019813">
    <property type="entry name" value="Translation_initiation_fac3_CS"/>
</dbReference>
<dbReference type="PANTHER" id="PTHR10938">
    <property type="entry name" value="TRANSLATION INITIATION FACTOR IF-3"/>
    <property type="match status" value="1"/>
</dbReference>
<comment type="similarity">
    <text evidence="1 5">Belongs to the IF-3 family.</text>
</comment>
<evidence type="ECO:0000313" key="10">
    <source>
        <dbReference type="Proteomes" id="UP000001880"/>
    </source>
</evidence>
<proteinExistence type="inferred from homology"/>
<evidence type="ECO:0000256" key="6">
    <source>
        <dbReference type="SAM" id="MobiDB-lite"/>
    </source>
</evidence>
<dbReference type="PROSITE" id="PS00938">
    <property type="entry name" value="IF3"/>
    <property type="match status" value="1"/>
</dbReference>
<dbReference type="SUPFAM" id="SSF55200">
    <property type="entry name" value="Translation initiation factor IF3, C-terminal domain"/>
    <property type="match status" value="1"/>
</dbReference>
<dbReference type="GO" id="GO:0032790">
    <property type="term" value="P:ribosome disassembly"/>
    <property type="evidence" value="ECO:0007669"/>
    <property type="project" value="TreeGrafter"/>
</dbReference>
<evidence type="ECO:0000313" key="9">
    <source>
        <dbReference type="EMBL" id="ACY19223.1"/>
    </source>
</evidence>
<dbReference type="Pfam" id="PF05198">
    <property type="entry name" value="IF3_N"/>
    <property type="match status" value="1"/>
</dbReference>
<feature type="domain" description="Translation initiation factor 3 N-terminal" evidence="8">
    <location>
        <begin position="2"/>
        <end position="48"/>
    </location>
</feature>
<evidence type="ECO:0000259" key="7">
    <source>
        <dbReference type="Pfam" id="PF00707"/>
    </source>
</evidence>
<dbReference type="GO" id="GO:0003743">
    <property type="term" value="F:translation initiation factor activity"/>
    <property type="evidence" value="ECO:0007669"/>
    <property type="project" value="UniProtKB-UniRule"/>
</dbReference>
<gene>
    <name evidence="9" type="ordered locus">Hoch_6759</name>
</gene>
<dbReference type="Pfam" id="PF00707">
    <property type="entry name" value="IF3_C"/>
    <property type="match status" value="1"/>
</dbReference>
<dbReference type="InterPro" id="IPR036788">
    <property type="entry name" value="T_IF-3_C_sf"/>
</dbReference>
<dbReference type="InterPro" id="IPR036787">
    <property type="entry name" value="T_IF-3_N_sf"/>
</dbReference>
<comment type="subunit">
    <text evidence="5">Monomer.</text>
</comment>
<dbReference type="InterPro" id="IPR019815">
    <property type="entry name" value="Translation_initiation_fac_3_C"/>
</dbReference>
<evidence type="ECO:0000256" key="3">
    <source>
        <dbReference type="ARBA" id="ARBA00022917"/>
    </source>
</evidence>
<name>D0LT87_HALO1</name>
<evidence type="ECO:0000256" key="4">
    <source>
        <dbReference type="NCBIfam" id="TIGR00168"/>
    </source>
</evidence>
<dbReference type="InterPro" id="IPR019814">
    <property type="entry name" value="Translation_initiation_fac_3_N"/>
</dbReference>
<evidence type="ECO:0000256" key="1">
    <source>
        <dbReference type="ARBA" id="ARBA00005439"/>
    </source>
</evidence>
<dbReference type="KEGG" id="hoh:Hoch_6759"/>
<dbReference type="AlphaFoldDB" id="D0LT87"/>
<reference evidence="9 10" key="1">
    <citation type="journal article" date="2010" name="Stand. Genomic Sci.">
        <title>Complete genome sequence of Haliangium ochraceum type strain (SMP-2).</title>
        <authorList>
            <consortium name="US DOE Joint Genome Institute (JGI-PGF)"/>
            <person name="Ivanova N."/>
            <person name="Daum C."/>
            <person name="Lang E."/>
            <person name="Abt B."/>
            <person name="Kopitz M."/>
            <person name="Saunders E."/>
            <person name="Lapidus A."/>
            <person name="Lucas S."/>
            <person name="Glavina Del Rio T."/>
            <person name="Nolan M."/>
            <person name="Tice H."/>
            <person name="Copeland A."/>
            <person name="Cheng J.F."/>
            <person name="Chen F."/>
            <person name="Bruce D."/>
            <person name="Goodwin L."/>
            <person name="Pitluck S."/>
            <person name="Mavromatis K."/>
            <person name="Pati A."/>
            <person name="Mikhailova N."/>
            <person name="Chen A."/>
            <person name="Palaniappan K."/>
            <person name="Land M."/>
            <person name="Hauser L."/>
            <person name="Chang Y.J."/>
            <person name="Jeffries C.D."/>
            <person name="Detter J.C."/>
            <person name="Brettin T."/>
            <person name="Rohde M."/>
            <person name="Goker M."/>
            <person name="Bristow J."/>
            <person name="Markowitz V."/>
            <person name="Eisen J.A."/>
            <person name="Hugenholtz P."/>
            <person name="Kyrpides N.C."/>
            <person name="Klenk H.P."/>
        </authorList>
    </citation>
    <scope>NUCLEOTIDE SEQUENCE [LARGE SCALE GENOMIC DNA]</scope>
    <source>
        <strain evidence="10">DSM 14365 / CIP 107738 / JCM 11303 / AJ 13395 / SMP-2</strain>
    </source>
</reference>
<dbReference type="InterPro" id="IPR001288">
    <property type="entry name" value="Translation_initiation_fac_3"/>
</dbReference>
<evidence type="ECO:0000259" key="8">
    <source>
        <dbReference type="Pfam" id="PF05198"/>
    </source>
</evidence>
<dbReference type="EMBL" id="CP001804">
    <property type="protein sequence ID" value="ACY19223.1"/>
    <property type="molecule type" value="Genomic_DNA"/>
</dbReference>
<organism evidence="9 10">
    <name type="scientific">Haliangium ochraceum (strain DSM 14365 / JCM 11303 / SMP-2)</name>
    <dbReference type="NCBI Taxonomy" id="502025"/>
    <lineage>
        <taxon>Bacteria</taxon>
        <taxon>Pseudomonadati</taxon>
        <taxon>Myxococcota</taxon>
        <taxon>Polyangia</taxon>
        <taxon>Haliangiales</taxon>
        <taxon>Kofleriaceae</taxon>
        <taxon>Haliangium</taxon>
    </lineage>
</organism>
<dbReference type="GO" id="GO:0005737">
    <property type="term" value="C:cytoplasm"/>
    <property type="evidence" value="ECO:0007669"/>
    <property type="project" value="UniProtKB-SubCell"/>
</dbReference>
<keyword evidence="2 5" id="KW-0396">Initiation factor</keyword>
<evidence type="ECO:0000256" key="5">
    <source>
        <dbReference type="RuleBase" id="RU000646"/>
    </source>
</evidence>
<comment type="subcellular location">
    <subcellularLocation>
        <location evidence="5">Cytoplasm</location>
    </subcellularLocation>
</comment>
<keyword evidence="3 5" id="KW-0648">Protein biosynthesis</keyword>
<accession>D0LT87</accession>